<dbReference type="PIRSF" id="PIRSF001892">
    <property type="entry name" value="CyaE"/>
    <property type="match status" value="1"/>
</dbReference>
<dbReference type="InterPro" id="IPR051906">
    <property type="entry name" value="TolC-like"/>
</dbReference>
<dbReference type="PANTHER" id="PTHR30026:SF20">
    <property type="entry name" value="OUTER MEMBRANE PROTEIN TOLC"/>
    <property type="match status" value="1"/>
</dbReference>
<dbReference type="GO" id="GO:0009279">
    <property type="term" value="C:cell outer membrane"/>
    <property type="evidence" value="ECO:0007669"/>
    <property type="project" value="UniProtKB-SubCell"/>
</dbReference>
<evidence type="ECO:0008006" key="12">
    <source>
        <dbReference type="Google" id="ProtNLM"/>
    </source>
</evidence>
<evidence type="ECO:0000256" key="7">
    <source>
        <dbReference type="ARBA" id="ARBA00023237"/>
    </source>
</evidence>
<evidence type="ECO:0000256" key="4">
    <source>
        <dbReference type="ARBA" id="ARBA00022452"/>
    </source>
</evidence>
<protein>
    <recommendedName>
        <fullName evidence="12">TolC family protein</fullName>
    </recommendedName>
</protein>
<keyword evidence="7" id="KW-0998">Cell outer membrane</keyword>
<feature type="coiled-coil region" evidence="8">
    <location>
        <begin position="365"/>
        <end position="392"/>
    </location>
</feature>
<feature type="chain" id="PRO_5006639665" description="TolC family protein" evidence="9">
    <location>
        <begin position="24"/>
        <end position="440"/>
    </location>
</feature>
<dbReference type="GO" id="GO:1990281">
    <property type="term" value="C:efflux pump complex"/>
    <property type="evidence" value="ECO:0007669"/>
    <property type="project" value="TreeGrafter"/>
</dbReference>
<reference evidence="10 11" key="1">
    <citation type="journal article" date="2015" name="Microbiome">
        <title>Genomic resolution of linkages in carbon, nitrogen, and sulfur cycling among widespread estuary sediment bacteria.</title>
        <authorList>
            <person name="Baker B.J."/>
            <person name="Lazar C.S."/>
            <person name="Teske A.P."/>
            <person name="Dick G.J."/>
        </authorList>
    </citation>
    <scope>NUCLEOTIDE SEQUENCE [LARGE SCALE GENOMIC DNA]</scope>
    <source>
        <strain evidence="10">DG_24</strain>
    </source>
</reference>
<gene>
    <name evidence="10" type="ORF">AMJ39_02150</name>
</gene>
<comment type="caution">
    <text evidence="10">The sequence shown here is derived from an EMBL/GenBank/DDBJ whole genome shotgun (WGS) entry which is preliminary data.</text>
</comment>
<name>A0A0S7WUX8_UNCT6</name>
<dbReference type="GO" id="GO:0015288">
    <property type="term" value="F:porin activity"/>
    <property type="evidence" value="ECO:0007669"/>
    <property type="project" value="TreeGrafter"/>
</dbReference>
<evidence type="ECO:0000256" key="3">
    <source>
        <dbReference type="ARBA" id="ARBA00022448"/>
    </source>
</evidence>
<dbReference type="Proteomes" id="UP000052008">
    <property type="component" value="Unassembled WGS sequence"/>
</dbReference>
<dbReference type="EMBL" id="LIZS01000008">
    <property type="protein sequence ID" value="KPJ53989.1"/>
    <property type="molecule type" value="Genomic_DNA"/>
</dbReference>
<dbReference type="SUPFAM" id="SSF56954">
    <property type="entry name" value="Outer membrane efflux proteins (OEP)"/>
    <property type="match status" value="1"/>
</dbReference>
<dbReference type="PANTHER" id="PTHR30026">
    <property type="entry name" value="OUTER MEMBRANE PROTEIN TOLC"/>
    <property type="match status" value="1"/>
</dbReference>
<organism evidence="10 11">
    <name type="scientific">candidate division TA06 bacterium DG_24</name>
    <dbReference type="NCBI Taxonomy" id="1703770"/>
    <lineage>
        <taxon>Bacteria</taxon>
        <taxon>Bacteria division TA06</taxon>
    </lineage>
</organism>
<keyword evidence="9" id="KW-0732">Signal</keyword>
<dbReference type="Gene3D" id="1.20.1600.10">
    <property type="entry name" value="Outer membrane efflux proteins (OEP)"/>
    <property type="match status" value="1"/>
</dbReference>
<dbReference type="AlphaFoldDB" id="A0A0S7WUX8"/>
<dbReference type="Pfam" id="PF02321">
    <property type="entry name" value="OEP"/>
    <property type="match status" value="2"/>
</dbReference>
<feature type="signal peptide" evidence="9">
    <location>
        <begin position="1"/>
        <end position="23"/>
    </location>
</feature>
<comment type="similarity">
    <text evidence="2">Belongs to the outer membrane factor (OMF) (TC 1.B.17) family.</text>
</comment>
<dbReference type="InterPro" id="IPR028351">
    <property type="entry name" value="CyaE"/>
</dbReference>
<keyword evidence="5" id="KW-0812">Transmembrane</keyword>
<dbReference type="PROSITE" id="PS51257">
    <property type="entry name" value="PROKAR_LIPOPROTEIN"/>
    <property type="match status" value="1"/>
</dbReference>
<evidence type="ECO:0000313" key="11">
    <source>
        <dbReference type="Proteomes" id="UP000052008"/>
    </source>
</evidence>
<comment type="subcellular location">
    <subcellularLocation>
        <location evidence="1">Cell outer membrane</location>
    </subcellularLocation>
</comment>
<evidence type="ECO:0000256" key="2">
    <source>
        <dbReference type="ARBA" id="ARBA00007613"/>
    </source>
</evidence>
<sequence length="440" mass="47206">MRGGSFCTGAAAAVVLLLSCAGAGGTEVYESPLSLADCIAVAIENSPDLAQTKEDLRLDQADFVSSFSALLPSAHASSGYTRSGPSFRISATGVMEEVTTETYSTRFSLSQPLLDLPGWTGIFSAGAAVTAGRASLREMENAVVLAVTEGYYGLLKAIALEDVALLALERSEGNLAHAEALYELGAASKADYLSIKVEKTQAEVDLITARGAVDLARASLVRAMGIPFDRPVEIEEVPGIVQREVPVLAALKDLAFERRPEVANVDAALHQANLNVFSARTTYLPTLLVTADYSYSGEEFPDDATTWDANDSWSIGIRAELPLFDGLRRESALSRAATQRALLGQEKRRRVLAIEYEVEAAYLAVQEATKRLDVVELAREEAGENYRMAEERYRLGAAAPLELVTAQLALNRAESSEVEAVYDRRLAVARLESAVGGPLP</sequence>
<evidence type="ECO:0000256" key="5">
    <source>
        <dbReference type="ARBA" id="ARBA00022692"/>
    </source>
</evidence>
<evidence type="ECO:0000256" key="6">
    <source>
        <dbReference type="ARBA" id="ARBA00023136"/>
    </source>
</evidence>
<evidence type="ECO:0000256" key="9">
    <source>
        <dbReference type="SAM" id="SignalP"/>
    </source>
</evidence>
<evidence type="ECO:0000256" key="1">
    <source>
        <dbReference type="ARBA" id="ARBA00004442"/>
    </source>
</evidence>
<proteinExistence type="inferred from homology"/>
<evidence type="ECO:0000313" key="10">
    <source>
        <dbReference type="EMBL" id="KPJ53989.1"/>
    </source>
</evidence>
<dbReference type="GO" id="GO:0015562">
    <property type="term" value="F:efflux transmembrane transporter activity"/>
    <property type="evidence" value="ECO:0007669"/>
    <property type="project" value="InterPro"/>
</dbReference>
<keyword evidence="6" id="KW-0472">Membrane</keyword>
<keyword evidence="3" id="KW-0813">Transport</keyword>
<dbReference type="STRING" id="1703770.AMJ39_02150"/>
<accession>A0A0S7WUX8</accession>
<keyword evidence="8" id="KW-0175">Coiled coil</keyword>
<keyword evidence="4" id="KW-1134">Transmembrane beta strand</keyword>
<dbReference type="InterPro" id="IPR003423">
    <property type="entry name" value="OMP_efflux"/>
</dbReference>
<evidence type="ECO:0000256" key="8">
    <source>
        <dbReference type="SAM" id="Coils"/>
    </source>
</evidence>